<reference evidence="2 3" key="1">
    <citation type="submission" date="2023-01" db="EMBL/GenBank/DDBJ databases">
        <title>Analysis of 21 Apiospora genomes using comparative genomics revels a genus with tremendous synthesis potential of carbohydrate active enzymes and secondary metabolites.</title>
        <authorList>
            <person name="Sorensen T."/>
        </authorList>
    </citation>
    <scope>NUCLEOTIDE SEQUENCE [LARGE SCALE GENOMIC DNA]</scope>
    <source>
        <strain evidence="2 3">CBS 83171</strain>
    </source>
</reference>
<accession>A0ABR1UG36</accession>
<evidence type="ECO:0000313" key="3">
    <source>
        <dbReference type="Proteomes" id="UP001446871"/>
    </source>
</evidence>
<keyword evidence="1" id="KW-0812">Transmembrane</keyword>
<evidence type="ECO:0000313" key="2">
    <source>
        <dbReference type="EMBL" id="KAK8057881.1"/>
    </source>
</evidence>
<keyword evidence="3" id="KW-1185">Reference proteome</keyword>
<proteinExistence type="predicted"/>
<protein>
    <submittedName>
        <fullName evidence="2">Uncharacterized protein</fullName>
    </submittedName>
</protein>
<comment type="caution">
    <text evidence="2">The sequence shown here is derived from an EMBL/GenBank/DDBJ whole genome shotgun (WGS) entry which is preliminary data.</text>
</comment>
<gene>
    <name evidence="2" type="ORF">PG996_011818</name>
</gene>
<keyword evidence="1" id="KW-1133">Transmembrane helix</keyword>
<evidence type="ECO:0000256" key="1">
    <source>
        <dbReference type="SAM" id="Phobius"/>
    </source>
</evidence>
<sequence length="153" mass="16888">MPVIPVNFPTLNFPSFTIPPITFPDITGNITITPELAQAIDSTLTKDDVVAGLADLGLTRGWVVFLQIVLVVIFSFFAIFFIAACVAGCTDAGCKKEMQKQKDLEEGMKEFREFKKFQRLQASVLDLEKGQEKAKYETTGHQSDAASFKTCAE</sequence>
<dbReference type="Proteomes" id="UP001446871">
    <property type="component" value="Unassembled WGS sequence"/>
</dbReference>
<feature type="transmembrane region" description="Helical" evidence="1">
    <location>
        <begin position="62"/>
        <end position="90"/>
    </location>
</feature>
<name>A0ABR1UG36_9PEZI</name>
<dbReference type="EMBL" id="JAQQWM010000007">
    <property type="protein sequence ID" value="KAK8057881.1"/>
    <property type="molecule type" value="Genomic_DNA"/>
</dbReference>
<keyword evidence="1" id="KW-0472">Membrane</keyword>
<organism evidence="2 3">
    <name type="scientific">Apiospora saccharicola</name>
    <dbReference type="NCBI Taxonomy" id="335842"/>
    <lineage>
        <taxon>Eukaryota</taxon>
        <taxon>Fungi</taxon>
        <taxon>Dikarya</taxon>
        <taxon>Ascomycota</taxon>
        <taxon>Pezizomycotina</taxon>
        <taxon>Sordariomycetes</taxon>
        <taxon>Xylariomycetidae</taxon>
        <taxon>Amphisphaeriales</taxon>
        <taxon>Apiosporaceae</taxon>
        <taxon>Apiospora</taxon>
    </lineage>
</organism>